<dbReference type="Gene3D" id="3.40.50.300">
    <property type="entry name" value="P-loop containing nucleotide triphosphate hydrolases"/>
    <property type="match status" value="1"/>
</dbReference>
<comment type="subcellular location">
    <subcellularLocation>
        <location evidence="8">Cytoplasm</location>
    </subcellularLocation>
</comment>
<dbReference type="SUPFAM" id="SSF52540">
    <property type="entry name" value="P-loop containing nucleoside triphosphate hydrolases"/>
    <property type="match status" value="1"/>
</dbReference>
<gene>
    <name evidence="8" type="primary">cmk</name>
    <name evidence="11" type="ORF">FE697_017645</name>
</gene>
<dbReference type="GO" id="GO:0036430">
    <property type="term" value="F:CMP kinase activity"/>
    <property type="evidence" value="ECO:0007669"/>
    <property type="project" value="RHEA"/>
</dbReference>
<dbReference type="PANTHER" id="PTHR21299:SF2">
    <property type="entry name" value="CYTIDYLATE KINASE"/>
    <property type="match status" value="1"/>
</dbReference>
<keyword evidence="8" id="KW-0963">Cytoplasm</keyword>
<keyword evidence="2 8" id="KW-0808">Transferase</keyword>
<accession>A0A5Q6RNZ8</accession>
<dbReference type="HAMAP" id="MF_00238">
    <property type="entry name" value="Cytidyl_kinase_type1"/>
    <property type="match status" value="1"/>
</dbReference>
<comment type="catalytic activity">
    <reaction evidence="6 8">
        <text>dCMP + ATP = dCDP + ADP</text>
        <dbReference type="Rhea" id="RHEA:25094"/>
        <dbReference type="ChEBI" id="CHEBI:30616"/>
        <dbReference type="ChEBI" id="CHEBI:57566"/>
        <dbReference type="ChEBI" id="CHEBI:58593"/>
        <dbReference type="ChEBI" id="CHEBI:456216"/>
        <dbReference type="EC" id="2.7.4.25"/>
    </reaction>
</comment>
<dbReference type="AlphaFoldDB" id="A0A5Q6RNZ8"/>
<dbReference type="InterPro" id="IPR011994">
    <property type="entry name" value="Cytidylate_kinase_dom"/>
</dbReference>
<keyword evidence="5 8" id="KW-0067">ATP-binding</keyword>
<evidence type="ECO:0000256" key="6">
    <source>
        <dbReference type="ARBA" id="ARBA00047615"/>
    </source>
</evidence>
<evidence type="ECO:0000256" key="4">
    <source>
        <dbReference type="ARBA" id="ARBA00022777"/>
    </source>
</evidence>
<dbReference type="Proteomes" id="UP000307768">
    <property type="component" value="Unassembled WGS sequence"/>
</dbReference>
<dbReference type="PANTHER" id="PTHR21299">
    <property type="entry name" value="CYTIDYLATE KINASE/PANTOATE-BETA-ALANINE LIGASE"/>
    <property type="match status" value="1"/>
</dbReference>
<feature type="region of interest" description="Disordered" evidence="9">
    <location>
        <begin position="160"/>
        <end position="192"/>
    </location>
</feature>
<evidence type="ECO:0000256" key="3">
    <source>
        <dbReference type="ARBA" id="ARBA00022741"/>
    </source>
</evidence>
<feature type="binding site" evidence="8">
    <location>
        <begin position="10"/>
        <end position="18"/>
    </location>
    <ligand>
        <name>ATP</name>
        <dbReference type="ChEBI" id="CHEBI:30616"/>
    </ligand>
</feature>
<evidence type="ECO:0000256" key="7">
    <source>
        <dbReference type="ARBA" id="ARBA00048478"/>
    </source>
</evidence>
<sequence length="231" mass="23789">MPPVVIALDGPSGSGKSSTARGVASRLGLAYLDTGAMYRAMTWAVLERGVDVEDADAVAAAAAEVVIESGTDPQAPTITADGVDVAGPIREQAVTDAVSQVSRVPAVRERLVALQRLTIAEHADGIVLEGRDIGTVVAPDAPLKLYLVADTAARAARRAAEQGQDEAAHVEATAASLQRRDAIDSSRTTSPLAKADDAVELDTTHLTLDEVVDEVVRLAVKAVPDLGGPAS</sequence>
<evidence type="ECO:0000313" key="11">
    <source>
        <dbReference type="EMBL" id="KAA1419737.1"/>
    </source>
</evidence>
<evidence type="ECO:0000256" key="2">
    <source>
        <dbReference type="ARBA" id="ARBA00022679"/>
    </source>
</evidence>
<evidence type="ECO:0000256" key="5">
    <source>
        <dbReference type="ARBA" id="ARBA00022840"/>
    </source>
</evidence>
<dbReference type="EC" id="2.7.4.25" evidence="8"/>
<organism evidence="11 12">
    <name type="scientific">Mumia zhuanghuii</name>
    <dbReference type="NCBI Taxonomy" id="2585211"/>
    <lineage>
        <taxon>Bacteria</taxon>
        <taxon>Bacillati</taxon>
        <taxon>Actinomycetota</taxon>
        <taxon>Actinomycetes</taxon>
        <taxon>Propionibacteriales</taxon>
        <taxon>Nocardioidaceae</taxon>
        <taxon>Mumia</taxon>
    </lineage>
</organism>
<dbReference type="Pfam" id="PF02224">
    <property type="entry name" value="Cytidylate_kin"/>
    <property type="match status" value="1"/>
</dbReference>
<name>A0A5Q6RNZ8_9ACTN</name>
<comment type="similarity">
    <text evidence="1 8">Belongs to the cytidylate kinase family. Type 1 subfamily.</text>
</comment>
<dbReference type="RefSeq" id="WP_149770960.1">
    <property type="nucleotide sequence ID" value="NZ_VDFQ02000006.1"/>
</dbReference>
<dbReference type="EMBL" id="VDFQ02000006">
    <property type="protein sequence ID" value="KAA1419737.1"/>
    <property type="molecule type" value="Genomic_DNA"/>
</dbReference>
<evidence type="ECO:0000313" key="12">
    <source>
        <dbReference type="Proteomes" id="UP000307768"/>
    </source>
</evidence>
<feature type="domain" description="Cytidylate kinase" evidence="10">
    <location>
        <begin position="6"/>
        <end position="219"/>
    </location>
</feature>
<dbReference type="GO" id="GO:0005829">
    <property type="term" value="C:cytosol"/>
    <property type="evidence" value="ECO:0007669"/>
    <property type="project" value="TreeGrafter"/>
</dbReference>
<reference evidence="11 12" key="1">
    <citation type="submission" date="2019-09" db="EMBL/GenBank/DDBJ databases">
        <title>Mumia zhuanghuii sp. nov. isolated from the intestinal contents of plateau pika (Ochotona curzoniae) in the Qinghai-Tibet plateau of China.</title>
        <authorList>
            <person name="Tian Z."/>
        </authorList>
    </citation>
    <scope>NUCLEOTIDE SEQUENCE [LARGE SCALE GENOMIC DNA]</scope>
    <source>
        <strain evidence="12">350</strain>
    </source>
</reference>
<evidence type="ECO:0000256" key="8">
    <source>
        <dbReference type="HAMAP-Rule" id="MF_00238"/>
    </source>
</evidence>
<dbReference type="GO" id="GO:0006220">
    <property type="term" value="P:pyrimidine nucleotide metabolic process"/>
    <property type="evidence" value="ECO:0007669"/>
    <property type="project" value="UniProtKB-UniRule"/>
</dbReference>
<dbReference type="OrthoDB" id="9807434at2"/>
<dbReference type="GO" id="GO:0036431">
    <property type="term" value="F:dCMP kinase activity"/>
    <property type="evidence" value="ECO:0007669"/>
    <property type="project" value="InterPro"/>
</dbReference>
<protein>
    <recommendedName>
        <fullName evidence="8">Cytidylate kinase</fullName>
        <shortName evidence="8">CK</shortName>
        <ecNumber evidence="8">2.7.4.25</ecNumber>
    </recommendedName>
    <alternativeName>
        <fullName evidence="8">Cytidine monophosphate kinase</fullName>
        <shortName evidence="8">CMP kinase</shortName>
    </alternativeName>
</protein>
<dbReference type="GO" id="GO:0005524">
    <property type="term" value="F:ATP binding"/>
    <property type="evidence" value="ECO:0007669"/>
    <property type="project" value="UniProtKB-UniRule"/>
</dbReference>
<proteinExistence type="inferred from homology"/>
<comment type="catalytic activity">
    <reaction evidence="7 8">
        <text>CMP + ATP = CDP + ADP</text>
        <dbReference type="Rhea" id="RHEA:11600"/>
        <dbReference type="ChEBI" id="CHEBI:30616"/>
        <dbReference type="ChEBI" id="CHEBI:58069"/>
        <dbReference type="ChEBI" id="CHEBI:60377"/>
        <dbReference type="ChEBI" id="CHEBI:456216"/>
        <dbReference type="EC" id="2.7.4.25"/>
    </reaction>
</comment>
<evidence type="ECO:0000256" key="9">
    <source>
        <dbReference type="SAM" id="MobiDB-lite"/>
    </source>
</evidence>
<evidence type="ECO:0000259" key="10">
    <source>
        <dbReference type="Pfam" id="PF02224"/>
    </source>
</evidence>
<comment type="caution">
    <text evidence="11">The sequence shown here is derived from an EMBL/GenBank/DDBJ whole genome shotgun (WGS) entry which is preliminary data.</text>
</comment>
<keyword evidence="3 8" id="KW-0547">Nucleotide-binding</keyword>
<dbReference type="GO" id="GO:0015949">
    <property type="term" value="P:nucleobase-containing small molecule interconversion"/>
    <property type="evidence" value="ECO:0007669"/>
    <property type="project" value="TreeGrafter"/>
</dbReference>
<evidence type="ECO:0000256" key="1">
    <source>
        <dbReference type="ARBA" id="ARBA00009427"/>
    </source>
</evidence>
<dbReference type="CDD" id="cd02020">
    <property type="entry name" value="CMPK"/>
    <property type="match status" value="1"/>
</dbReference>
<keyword evidence="4 8" id="KW-0418">Kinase</keyword>
<dbReference type="InterPro" id="IPR003136">
    <property type="entry name" value="Cytidylate_kin"/>
</dbReference>
<dbReference type="NCBIfam" id="TIGR00017">
    <property type="entry name" value="cmk"/>
    <property type="match status" value="1"/>
</dbReference>
<dbReference type="InterPro" id="IPR027417">
    <property type="entry name" value="P-loop_NTPase"/>
</dbReference>